<name>A0A9D1PC22_9FIRM</name>
<dbReference type="SMART" id="SM01118">
    <property type="entry name" value="CYTH"/>
    <property type="match status" value="1"/>
</dbReference>
<dbReference type="Proteomes" id="UP000886814">
    <property type="component" value="Unassembled WGS sequence"/>
</dbReference>
<dbReference type="AlphaFoldDB" id="A0A9D1PC22"/>
<dbReference type="CDD" id="cd07761">
    <property type="entry name" value="CYTH-like_CthTTM-like"/>
    <property type="match status" value="1"/>
</dbReference>
<dbReference type="InterPro" id="IPR033469">
    <property type="entry name" value="CYTH-like_dom_sf"/>
</dbReference>
<gene>
    <name evidence="3" type="ORF">H9747_01085</name>
</gene>
<evidence type="ECO:0000313" key="4">
    <source>
        <dbReference type="Proteomes" id="UP000886814"/>
    </source>
</evidence>
<dbReference type="EMBL" id="DXIQ01000007">
    <property type="protein sequence ID" value="HIV37587.1"/>
    <property type="molecule type" value="Genomic_DNA"/>
</dbReference>
<dbReference type="Gene3D" id="2.40.320.10">
    <property type="entry name" value="Hypothetical Protein Pfu-838710-001"/>
    <property type="match status" value="1"/>
</dbReference>
<comment type="caution">
    <text evidence="3">The sequence shown here is derived from an EMBL/GenBank/DDBJ whole genome shotgun (WGS) entry which is preliminary data.</text>
</comment>
<sequence>MEIERKYLIHKLPEDLETYPRKKIQQAYLCTDPVVRIRRQDQDYYLTYKGGGLMVREEYNLPLNKTAYEHLLEKADGIILSKTRYLLPLTDTLTIELDVFDPPYQGLWLAEVEFPTEEEANAFVPPAWFGEDVTFSSAYHNSTLSGKAPSKKF</sequence>
<evidence type="ECO:0000256" key="1">
    <source>
        <dbReference type="PIRSR" id="PIRSR016487-1"/>
    </source>
</evidence>
<feature type="domain" description="CYTH" evidence="2">
    <location>
        <begin position="1"/>
        <end position="153"/>
    </location>
</feature>
<evidence type="ECO:0000259" key="2">
    <source>
        <dbReference type="PROSITE" id="PS51707"/>
    </source>
</evidence>
<dbReference type="PANTHER" id="PTHR40114">
    <property type="entry name" value="SLR0698 PROTEIN"/>
    <property type="match status" value="1"/>
</dbReference>
<dbReference type="InterPro" id="IPR012042">
    <property type="entry name" value="NeuTTM/CthTTM-like"/>
</dbReference>
<dbReference type="PANTHER" id="PTHR40114:SF1">
    <property type="entry name" value="SLR0698 PROTEIN"/>
    <property type="match status" value="1"/>
</dbReference>
<feature type="active site" description="Proton acceptor" evidence="1">
    <location>
        <position position="28"/>
    </location>
</feature>
<evidence type="ECO:0000313" key="3">
    <source>
        <dbReference type="EMBL" id="HIV37587.1"/>
    </source>
</evidence>
<dbReference type="InterPro" id="IPR023577">
    <property type="entry name" value="CYTH_domain"/>
</dbReference>
<dbReference type="PIRSF" id="PIRSF016487">
    <property type="entry name" value="CYTH_UCP016487"/>
    <property type="match status" value="1"/>
</dbReference>
<protein>
    <submittedName>
        <fullName evidence="3">CYTH domain-containing protein</fullName>
    </submittedName>
</protein>
<organism evidence="3 4">
    <name type="scientific">Candidatus Blautia stercorigallinarum</name>
    <dbReference type="NCBI Taxonomy" id="2838501"/>
    <lineage>
        <taxon>Bacteria</taxon>
        <taxon>Bacillati</taxon>
        <taxon>Bacillota</taxon>
        <taxon>Clostridia</taxon>
        <taxon>Lachnospirales</taxon>
        <taxon>Lachnospiraceae</taxon>
        <taxon>Blautia</taxon>
    </lineage>
</organism>
<reference evidence="3" key="1">
    <citation type="journal article" date="2021" name="PeerJ">
        <title>Extensive microbial diversity within the chicken gut microbiome revealed by metagenomics and culture.</title>
        <authorList>
            <person name="Gilroy R."/>
            <person name="Ravi A."/>
            <person name="Getino M."/>
            <person name="Pursley I."/>
            <person name="Horton D.L."/>
            <person name="Alikhan N.F."/>
            <person name="Baker D."/>
            <person name="Gharbi K."/>
            <person name="Hall N."/>
            <person name="Watson M."/>
            <person name="Adriaenssens E.M."/>
            <person name="Foster-Nyarko E."/>
            <person name="Jarju S."/>
            <person name="Secka A."/>
            <person name="Antonio M."/>
            <person name="Oren A."/>
            <person name="Chaudhuri R.R."/>
            <person name="La Ragione R."/>
            <person name="Hildebrand F."/>
            <person name="Pallen M.J."/>
        </authorList>
    </citation>
    <scope>NUCLEOTIDE SEQUENCE</scope>
    <source>
        <strain evidence="3">CHK195-9823</strain>
    </source>
</reference>
<dbReference type="Pfam" id="PF01928">
    <property type="entry name" value="CYTH"/>
    <property type="match status" value="1"/>
</dbReference>
<proteinExistence type="predicted"/>
<dbReference type="PROSITE" id="PS51707">
    <property type="entry name" value="CYTH"/>
    <property type="match status" value="1"/>
</dbReference>
<dbReference type="SUPFAM" id="SSF55154">
    <property type="entry name" value="CYTH-like phosphatases"/>
    <property type="match status" value="1"/>
</dbReference>
<reference evidence="3" key="2">
    <citation type="submission" date="2021-04" db="EMBL/GenBank/DDBJ databases">
        <authorList>
            <person name="Gilroy R."/>
        </authorList>
    </citation>
    <scope>NUCLEOTIDE SEQUENCE</scope>
    <source>
        <strain evidence="3">CHK195-9823</strain>
    </source>
</reference>
<accession>A0A9D1PC22</accession>